<dbReference type="Proteomes" id="UP000003505">
    <property type="component" value="Unassembled WGS sequence"/>
</dbReference>
<protein>
    <submittedName>
        <fullName evidence="1">Uncharacterized protein</fullName>
    </submittedName>
</protein>
<gene>
    <name evidence="1" type="ORF">SELSPUOL_02612</name>
</gene>
<evidence type="ECO:0000313" key="2">
    <source>
        <dbReference type="Proteomes" id="UP000003505"/>
    </source>
</evidence>
<evidence type="ECO:0000313" key="1">
    <source>
        <dbReference type="EMBL" id="EEX76001.1"/>
    </source>
</evidence>
<comment type="caution">
    <text evidence="1">The sequence shown here is derived from an EMBL/GenBank/DDBJ whole genome shotgun (WGS) entry which is preliminary data.</text>
</comment>
<dbReference type="AlphaFoldDB" id="C9LYQ1"/>
<name>C9LYQ1_SELS3</name>
<proteinExistence type="predicted"/>
<reference evidence="1 2" key="1">
    <citation type="submission" date="2009-09" db="EMBL/GenBank/DDBJ databases">
        <authorList>
            <person name="Weinstock G."/>
            <person name="Sodergren E."/>
            <person name="Clifton S."/>
            <person name="Fulton L."/>
            <person name="Fulton B."/>
            <person name="Courtney L."/>
            <person name="Fronick C."/>
            <person name="Harrison M."/>
            <person name="Strong C."/>
            <person name="Farmer C."/>
            <person name="Delahaunty K."/>
            <person name="Markovic C."/>
            <person name="Hall O."/>
            <person name="Minx P."/>
            <person name="Tomlinson C."/>
            <person name="Mitreva M."/>
            <person name="Nelson J."/>
            <person name="Hou S."/>
            <person name="Wollam A."/>
            <person name="Pepin K.H."/>
            <person name="Johnson M."/>
            <person name="Bhonagiri V."/>
            <person name="Nash W.E."/>
            <person name="Warren W."/>
            <person name="Chinwalla A."/>
            <person name="Mardis E.R."/>
            <person name="Wilson R.K."/>
        </authorList>
    </citation>
    <scope>NUCLEOTIDE SEQUENCE [LARGE SCALE GENOMIC DNA]</scope>
    <source>
        <strain evidence="2">ATCC 35185 / DSM 20758 / VPI D19B-28</strain>
    </source>
</reference>
<sequence length="79" mass="9114">MEKAGRTGRLFVNGIMKQEKQESSLHFGRILVREALGEISLREDSFCERRVDPSDCQCKLGGLISWQTRGMSWGWQRKV</sequence>
<dbReference type="EMBL" id="ACKP02000055">
    <property type="protein sequence ID" value="EEX76001.1"/>
    <property type="molecule type" value="Genomic_DNA"/>
</dbReference>
<organism evidence="1 2">
    <name type="scientific">Selenomonas sputigena (strain ATCC 35185 / DSM 20758 / CCUG 44933 / VPI D19B-28)</name>
    <dbReference type="NCBI Taxonomy" id="546271"/>
    <lineage>
        <taxon>Bacteria</taxon>
        <taxon>Bacillati</taxon>
        <taxon>Bacillota</taxon>
        <taxon>Negativicutes</taxon>
        <taxon>Selenomonadales</taxon>
        <taxon>Selenomonadaceae</taxon>
        <taxon>Selenomonas</taxon>
    </lineage>
</organism>
<accession>C9LYQ1</accession>